<reference evidence="3" key="1">
    <citation type="submission" date="2017-04" db="EMBL/GenBank/DDBJ databases">
        <title>Function of individual gut microbiota members based on whole genome sequencing of pure cultures obtained from chicken caecum.</title>
        <authorList>
            <person name="Medvecky M."/>
            <person name="Cejkova D."/>
            <person name="Polansky O."/>
            <person name="Karasova D."/>
            <person name="Kubasova T."/>
            <person name="Cizek A."/>
            <person name="Rychlik I."/>
        </authorList>
    </citation>
    <scope>NUCLEOTIDE SEQUENCE [LARGE SCALE GENOMIC DNA]</scope>
    <source>
        <strain evidence="3">An144</strain>
    </source>
</reference>
<proteinExistence type="predicted"/>
<comment type="caution">
    <text evidence="2">The sequence shown here is derived from an EMBL/GenBank/DDBJ whole genome shotgun (WGS) entry which is preliminary data.</text>
</comment>
<evidence type="ECO:0000313" key="3">
    <source>
        <dbReference type="Proteomes" id="UP000196074"/>
    </source>
</evidence>
<dbReference type="AlphaFoldDB" id="A0A1Y4QZY1"/>
<dbReference type="Pfam" id="PF04326">
    <property type="entry name" value="SLFN_AlbA_2"/>
    <property type="match status" value="1"/>
</dbReference>
<sequence>MDTKQLVISLIKTRREDDWWDFKREHHHDKAELVHDILCMANNRPRRDSYIIFGVADDDCSITGVENDSYRRNQQGITDILRNITFVGSTRPRIEMQTFTINNHEIDVLIIKDSLEVPYYLEKDYQDKDVKNKDGKNYGKIVRAYHVYTRVVDNNTPIDKQADLNDVEFLWRKRFGLLESPLDRIMMYLKNSNLWDCSPDNYNSEKLYYRFSPEFTIESIVDDSKDGYQYYLFNQTDIHPRWYDINLYYHQTMIASLEGLSLDGGRYFTPSPRTDGISLTKYHHWDISFKYFIKDSIEHIVNVFYYHPDGDDETIAHDKFMDCILLFETNDEKERFKNYVFYNWNNKEEYSSNIWMPYFVEIEGYNMDVIKEEYRNSQILQKMLVTFRKEACK</sequence>
<dbReference type="InterPro" id="IPR038461">
    <property type="entry name" value="Schlafen_AlbA_2_dom_sf"/>
</dbReference>
<protein>
    <recommendedName>
        <fullName evidence="1">Schlafen AlbA-2 domain-containing protein</fullName>
    </recommendedName>
</protein>
<dbReference type="RefSeq" id="WP_087214168.1">
    <property type="nucleotide sequence ID" value="NZ_NFLC01000006.1"/>
</dbReference>
<dbReference type="InterPro" id="IPR007421">
    <property type="entry name" value="Schlafen_AlbA_2_dom"/>
</dbReference>
<accession>A0A1Y4QZY1</accession>
<gene>
    <name evidence="2" type="ORF">B5E88_04095</name>
</gene>
<evidence type="ECO:0000313" key="2">
    <source>
        <dbReference type="EMBL" id="OUQ10885.1"/>
    </source>
</evidence>
<name>A0A1Y4QZY1_9ENTE</name>
<dbReference type="Gene3D" id="3.30.950.30">
    <property type="entry name" value="Schlafen, AAA domain"/>
    <property type="match status" value="1"/>
</dbReference>
<evidence type="ECO:0000259" key="1">
    <source>
        <dbReference type="Pfam" id="PF04326"/>
    </source>
</evidence>
<feature type="domain" description="Schlafen AlbA-2" evidence="1">
    <location>
        <begin position="16"/>
        <end position="135"/>
    </location>
</feature>
<dbReference type="Proteomes" id="UP000196074">
    <property type="component" value="Unassembled WGS sequence"/>
</dbReference>
<dbReference type="EMBL" id="NFLC01000006">
    <property type="protein sequence ID" value="OUQ10885.1"/>
    <property type="molecule type" value="Genomic_DNA"/>
</dbReference>
<organism evidence="2 3">
    <name type="scientific">Enterococcus cecorum</name>
    <dbReference type="NCBI Taxonomy" id="44008"/>
    <lineage>
        <taxon>Bacteria</taxon>
        <taxon>Bacillati</taxon>
        <taxon>Bacillota</taxon>
        <taxon>Bacilli</taxon>
        <taxon>Lactobacillales</taxon>
        <taxon>Enterococcaceae</taxon>
        <taxon>Enterococcus</taxon>
    </lineage>
</organism>